<comment type="caution">
    <text evidence="3">The sequence shown here is derived from an EMBL/GenBank/DDBJ whole genome shotgun (WGS) entry which is preliminary data.</text>
</comment>
<evidence type="ECO:0000259" key="2">
    <source>
        <dbReference type="Pfam" id="PF13581"/>
    </source>
</evidence>
<protein>
    <submittedName>
        <fullName evidence="3">ATP-binding protein</fullName>
    </submittedName>
</protein>
<dbReference type="RefSeq" id="WP_311611904.1">
    <property type="nucleotide sequence ID" value="NZ_JAVRFI010000010.1"/>
</dbReference>
<keyword evidence="3" id="KW-0067">ATP-binding</keyword>
<evidence type="ECO:0000313" key="4">
    <source>
        <dbReference type="Proteomes" id="UP001180531"/>
    </source>
</evidence>
<keyword evidence="1" id="KW-0808">Transferase</keyword>
<reference evidence="3" key="1">
    <citation type="submission" date="2024-05" db="EMBL/GenBank/DDBJ databases">
        <title>30 novel species of actinomycetes from the DSMZ collection.</title>
        <authorList>
            <person name="Nouioui I."/>
        </authorList>
    </citation>
    <scope>NUCLEOTIDE SEQUENCE</scope>
    <source>
        <strain evidence="3">DSM 40473</strain>
    </source>
</reference>
<evidence type="ECO:0000313" key="3">
    <source>
        <dbReference type="EMBL" id="MDT0450833.1"/>
    </source>
</evidence>
<dbReference type="CDD" id="cd16936">
    <property type="entry name" value="HATPase_RsbW-like"/>
    <property type="match status" value="1"/>
</dbReference>
<organism evidence="3 4">
    <name type="scientific">Streptomyces hesseae</name>
    <dbReference type="NCBI Taxonomy" id="3075519"/>
    <lineage>
        <taxon>Bacteria</taxon>
        <taxon>Bacillati</taxon>
        <taxon>Actinomycetota</taxon>
        <taxon>Actinomycetes</taxon>
        <taxon>Kitasatosporales</taxon>
        <taxon>Streptomycetaceae</taxon>
        <taxon>Streptomyces</taxon>
    </lineage>
</organism>
<accession>A0ABU2SPC1</accession>
<name>A0ABU2SPC1_9ACTN</name>
<evidence type="ECO:0000256" key="1">
    <source>
        <dbReference type="ARBA" id="ARBA00022527"/>
    </source>
</evidence>
<sequence>MATASLLAPRTGIDPHPAERYEFTAPATATTARVAREFVTAVLVAAERRLLIENARICVSDTVANVVQHARVPVLSVEVTVHGDRVVVAVRDDDPVRRPYRRQGQAPAGDERGRGLALVRDLASASGVTLVWDELSVVGKQVWFELREGGGGVTLTA</sequence>
<dbReference type="InterPro" id="IPR003594">
    <property type="entry name" value="HATPase_dom"/>
</dbReference>
<keyword evidence="3" id="KW-0547">Nucleotide-binding</keyword>
<gene>
    <name evidence="3" type="ORF">RM609_17360</name>
</gene>
<dbReference type="Gene3D" id="3.30.565.10">
    <property type="entry name" value="Histidine kinase-like ATPase, C-terminal domain"/>
    <property type="match status" value="1"/>
</dbReference>
<keyword evidence="4" id="KW-1185">Reference proteome</keyword>
<proteinExistence type="predicted"/>
<dbReference type="InterPro" id="IPR036890">
    <property type="entry name" value="HATPase_C_sf"/>
</dbReference>
<feature type="domain" description="Histidine kinase/HSP90-like ATPase" evidence="2">
    <location>
        <begin position="26"/>
        <end position="125"/>
    </location>
</feature>
<dbReference type="InterPro" id="IPR050267">
    <property type="entry name" value="Anti-sigma-factor_SerPK"/>
</dbReference>
<keyword evidence="1" id="KW-0418">Kinase</keyword>
<keyword evidence="1" id="KW-0723">Serine/threonine-protein kinase</keyword>
<dbReference type="Pfam" id="PF13581">
    <property type="entry name" value="HATPase_c_2"/>
    <property type="match status" value="1"/>
</dbReference>
<dbReference type="PANTHER" id="PTHR35526">
    <property type="entry name" value="ANTI-SIGMA-F FACTOR RSBW-RELATED"/>
    <property type="match status" value="1"/>
</dbReference>
<dbReference type="GO" id="GO:0005524">
    <property type="term" value="F:ATP binding"/>
    <property type="evidence" value="ECO:0007669"/>
    <property type="project" value="UniProtKB-KW"/>
</dbReference>
<dbReference type="Proteomes" id="UP001180531">
    <property type="component" value="Unassembled WGS sequence"/>
</dbReference>
<dbReference type="PANTHER" id="PTHR35526:SF3">
    <property type="entry name" value="ANTI-SIGMA-F FACTOR RSBW"/>
    <property type="match status" value="1"/>
</dbReference>
<dbReference type="EMBL" id="JAVRFI010000010">
    <property type="protein sequence ID" value="MDT0450833.1"/>
    <property type="molecule type" value="Genomic_DNA"/>
</dbReference>
<dbReference type="SUPFAM" id="SSF55874">
    <property type="entry name" value="ATPase domain of HSP90 chaperone/DNA topoisomerase II/histidine kinase"/>
    <property type="match status" value="1"/>
</dbReference>